<protein>
    <submittedName>
        <fullName evidence="5">Nucleoside-triphosphatase</fullName>
        <ecNumber evidence="5">3.6.1.15</ecNumber>
    </submittedName>
</protein>
<keyword evidence="3" id="KW-0067">ATP-binding</keyword>
<sequence length="178" mass="19922">MQRKNLILTGLPGVGKTTVVRRVLKLLPPNFKAGGFFTEEVREGGERIGFQIVTTDGQRAWLARKGLQSPHKVGKYGVDAKAIESVIVPALKKALKEADLVVIDEIAKMELSHPAFAEVVWECLESHKPVLGVIQQSRLPFLDKVRSRADVRLWEVTPSNRDRLPKEVADELLKLLNR</sequence>
<dbReference type="NCBIfam" id="NF010248">
    <property type="entry name" value="PRK13695.1"/>
    <property type="match status" value="1"/>
</dbReference>
<dbReference type="RefSeq" id="WP_259097548.1">
    <property type="nucleotide sequence ID" value="NZ_CP130454.1"/>
</dbReference>
<dbReference type="InterPro" id="IPR003593">
    <property type="entry name" value="AAA+_ATPase"/>
</dbReference>
<feature type="domain" description="AAA+ ATPase" evidence="4">
    <location>
        <begin position="2"/>
        <end position="159"/>
    </location>
</feature>
<dbReference type="InterPro" id="IPR027417">
    <property type="entry name" value="P-loop_NTPase"/>
</dbReference>
<organism evidence="5 6">
    <name type="scientific">Candidatus Fervidibacter sacchari</name>
    <dbReference type="NCBI Taxonomy" id="1448929"/>
    <lineage>
        <taxon>Bacteria</taxon>
        <taxon>Candidatus Fervidibacterota</taxon>
        <taxon>Candidatus Fervidibacter</taxon>
    </lineage>
</organism>
<dbReference type="GO" id="GO:0017111">
    <property type="term" value="F:ribonucleoside triphosphate phosphatase activity"/>
    <property type="evidence" value="ECO:0007669"/>
    <property type="project" value="UniProtKB-EC"/>
</dbReference>
<evidence type="ECO:0000313" key="5">
    <source>
        <dbReference type="EMBL" id="MCS3920083.1"/>
    </source>
</evidence>
<keyword evidence="2 5" id="KW-0378">Hydrolase</keyword>
<dbReference type="SMART" id="SM00382">
    <property type="entry name" value="AAA"/>
    <property type="match status" value="1"/>
</dbReference>
<evidence type="ECO:0000313" key="6">
    <source>
        <dbReference type="Proteomes" id="UP001204798"/>
    </source>
</evidence>
<dbReference type="Proteomes" id="UP001204798">
    <property type="component" value="Unassembled WGS sequence"/>
</dbReference>
<dbReference type="SUPFAM" id="SSF52540">
    <property type="entry name" value="P-loop containing nucleoside triphosphate hydrolases"/>
    <property type="match status" value="1"/>
</dbReference>
<dbReference type="PANTHER" id="PTHR43146:SF1">
    <property type="entry name" value="CANCER-RELATED NUCLEOSIDE-TRIPHOSPHATASE"/>
    <property type="match status" value="1"/>
</dbReference>
<dbReference type="CDD" id="cd19482">
    <property type="entry name" value="RecA-like_Thep1"/>
    <property type="match status" value="1"/>
</dbReference>
<evidence type="ECO:0000256" key="2">
    <source>
        <dbReference type="ARBA" id="ARBA00022801"/>
    </source>
</evidence>
<accession>A0ABT2ET75</accession>
<evidence type="ECO:0000259" key="4">
    <source>
        <dbReference type="SMART" id="SM00382"/>
    </source>
</evidence>
<keyword evidence="1" id="KW-0547">Nucleotide-binding</keyword>
<dbReference type="Gene3D" id="3.40.50.300">
    <property type="entry name" value="P-loop containing nucleotide triphosphate hydrolases"/>
    <property type="match status" value="1"/>
</dbReference>
<comment type="caution">
    <text evidence="5">The sequence shown here is derived from an EMBL/GenBank/DDBJ whole genome shotgun (WGS) entry which is preliminary data.</text>
</comment>
<dbReference type="EMBL" id="JANUCP010000004">
    <property type="protein sequence ID" value="MCS3920083.1"/>
    <property type="molecule type" value="Genomic_DNA"/>
</dbReference>
<proteinExistence type="inferred from homology"/>
<keyword evidence="6" id="KW-1185">Reference proteome</keyword>
<gene>
    <name evidence="5" type="ORF">M2350_002500</name>
</gene>
<evidence type="ECO:0000256" key="1">
    <source>
        <dbReference type="ARBA" id="ARBA00022741"/>
    </source>
</evidence>
<reference evidence="5 6" key="1">
    <citation type="submission" date="2022-08" db="EMBL/GenBank/DDBJ databases">
        <title>Bacterial and archaeal communities from various locations to study Microbial Dark Matter (Phase II).</title>
        <authorList>
            <person name="Stepanauskas R."/>
        </authorList>
    </citation>
    <scope>NUCLEOTIDE SEQUENCE [LARGE SCALE GENOMIC DNA]</scope>
    <source>
        <strain evidence="5 6">PD1</strain>
    </source>
</reference>
<name>A0ABT2ET75_9BACT</name>
<dbReference type="PANTHER" id="PTHR43146">
    <property type="entry name" value="CANCER-RELATED NUCLEOSIDE-TRIPHOSPHATASE"/>
    <property type="match status" value="1"/>
</dbReference>
<dbReference type="HAMAP" id="MF_00796">
    <property type="entry name" value="NTPase_1"/>
    <property type="match status" value="1"/>
</dbReference>
<dbReference type="Pfam" id="PF03266">
    <property type="entry name" value="NTPase_1"/>
    <property type="match status" value="1"/>
</dbReference>
<evidence type="ECO:0000256" key="3">
    <source>
        <dbReference type="ARBA" id="ARBA00022840"/>
    </source>
</evidence>
<dbReference type="InterPro" id="IPR004948">
    <property type="entry name" value="Nuc-triphosphatase_THEP1"/>
</dbReference>
<dbReference type="EC" id="3.6.1.15" evidence="5"/>